<dbReference type="Gramene" id="MELO3C030588.2.1">
    <property type="protein sequence ID" value="MELO3C030588.2.1"/>
    <property type="gene ID" value="MELO3C030588.2"/>
</dbReference>
<proteinExistence type="predicted"/>
<protein>
    <submittedName>
        <fullName evidence="1">Uncharacterized protein</fullName>
    </submittedName>
</protein>
<dbReference type="Gene3D" id="1.10.287.10">
    <property type="entry name" value="S15/NS1, RNA-binding"/>
    <property type="match status" value="1"/>
</dbReference>
<sequence>MKKVVSIRKHLERNRKDKDSKFCDTSTLRGIERHLEGLRAQPTLKAFNNAYKDVGRQVTLKARFLVVIGGEKWSNLEMPRAFVNPYSELRLDGGVLSIAD</sequence>
<organism evidence="1">
    <name type="scientific">Cucumis melo</name>
    <name type="common">Muskmelon</name>
    <dbReference type="NCBI Taxonomy" id="3656"/>
    <lineage>
        <taxon>Eukaryota</taxon>
        <taxon>Viridiplantae</taxon>
        <taxon>Streptophyta</taxon>
        <taxon>Embryophyta</taxon>
        <taxon>Tracheophyta</taxon>
        <taxon>Spermatophyta</taxon>
        <taxon>Magnoliopsida</taxon>
        <taxon>eudicotyledons</taxon>
        <taxon>Gunneridae</taxon>
        <taxon>Pentapetalae</taxon>
        <taxon>rosids</taxon>
        <taxon>fabids</taxon>
        <taxon>Cucurbitales</taxon>
        <taxon>Cucurbitaceae</taxon>
        <taxon>Benincaseae</taxon>
        <taxon>Cucumis</taxon>
    </lineage>
</organism>
<dbReference type="AlphaFoldDB" id="A0A9I9E984"/>
<name>A0A9I9E984_CUCME</name>
<evidence type="ECO:0000313" key="1">
    <source>
        <dbReference type="EnsemblPlants" id="MELO3C030588.2.1"/>
    </source>
</evidence>
<reference evidence="1" key="1">
    <citation type="submission" date="2023-03" db="UniProtKB">
        <authorList>
            <consortium name="EnsemblPlants"/>
        </authorList>
    </citation>
    <scope>IDENTIFICATION</scope>
</reference>
<accession>A0A9I9E984</accession>
<dbReference type="EnsemblPlants" id="MELO3C030588.2.1">
    <property type="protein sequence ID" value="MELO3C030588.2.1"/>
    <property type="gene ID" value="MELO3C030588.2"/>
</dbReference>